<keyword evidence="1" id="KW-1133">Transmembrane helix</keyword>
<dbReference type="RefSeq" id="WP_078254023.1">
    <property type="nucleotide sequence ID" value="NZ_MUYU01000012.1"/>
</dbReference>
<keyword evidence="3" id="KW-1185">Reference proteome</keyword>
<evidence type="ECO:0000313" key="3">
    <source>
        <dbReference type="Proteomes" id="UP000189800"/>
    </source>
</evidence>
<evidence type="ECO:0000313" key="2">
    <source>
        <dbReference type="EMBL" id="OOS24169.1"/>
    </source>
</evidence>
<comment type="caution">
    <text evidence="2">The sequence shown here is derived from an EMBL/GenBank/DDBJ whole genome shotgun (WGS) entry which is preliminary data.</text>
</comment>
<sequence length="60" mass="6701">MEELFSMLFWFFGFAIAYGSIGAAGEAFADRAYLKFFLLLIFGLSVAMIVLATGLEFVFE</sequence>
<dbReference type="STRING" id="470453.B0680_05135"/>
<accession>A0A1T0CPI4</accession>
<protein>
    <submittedName>
        <fullName evidence="2">Uncharacterized protein</fullName>
    </submittedName>
</protein>
<proteinExistence type="predicted"/>
<feature type="transmembrane region" description="Helical" evidence="1">
    <location>
        <begin position="6"/>
        <end position="24"/>
    </location>
</feature>
<dbReference type="Proteomes" id="UP000189800">
    <property type="component" value="Unassembled WGS sequence"/>
</dbReference>
<name>A0A1T0CPI4_9GAMM</name>
<reference evidence="2 3" key="1">
    <citation type="submission" date="2017-02" db="EMBL/GenBank/DDBJ databases">
        <title>Draft genome sequence of Moraxella pluranimalium CCUG 54913T type strain.</title>
        <authorList>
            <person name="Salva-Serra F."/>
            <person name="Engstrom-Jakobsson H."/>
            <person name="Thorell K."/>
            <person name="Jaen-Luchoro D."/>
            <person name="Gonzales-Siles L."/>
            <person name="Karlsson R."/>
            <person name="Yazdan S."/>
            <person name="Boulund F."/>
            <person name="Johnning A."/>
            <person name="Engstrand L."/>
            <person name="Kristiansson E."/>
            <person name="Moore E."/>
        </authorList>
    </citation>
    <scope>NUCLEOTIDE SEQUENCE [LARGE SCALE GENOMIC DNA]</scope>
    <source>
        <strain evidence="2 3">CCUG 54913</strain>
    </source>
</reference>
<feature type="transmembrane region" description="Helical" evidence="1">
    <location>
        <begin position="36"/>
        <end position="59"/>
    </location>
</feature>
<gene>
    <name evidence="2" type="ORF">B0680_05135</name>
</gene>
<organism evidence="2 3">
    <name type="scientific">Moraxella pluranimalium</name>
    <dbReference type="NCBI Taxonomy" id="470453"/>
    <lineage>
        <taxon>Bacteria</taxon>
        <taxon>Pseudomonadati</taxon>
        <taxon>Pseudomonadota</taxon>
        <taxon>Gammaproteobacteria</taxon>
        <taxon>Moraxellales</taxon>
        <taxon>Moraxellaceae</taxon>
        <taxon>Moraxella</taxon>
    </lineage>
</organism>
<keyword evidence="1" id="KW-0472">Membrane</keyword>
<evidence type="ECO:0000256" key="1">
    <source>
        <dbReference type="SAM" id="Phobius"/>
    </source>
</evidence>
<dbReference type="EMBL" id="MUYU01000012">
    <property type="protein sequence ID" value="OOS24169.1"/>
    <property type="molecule type" value="Genomic_DNA"/>
</dbReference>
<dbReference type="AlphaFoldDB" id="A0A1T0CPI4"/>
<keyword evidence="1" id="KW-0812">Transmembrane</keyword>